<evidence type="ECO:0000256" key="7">
    <source>
        <dbReference type="ARBA" id="ARBA00023049"/>
    </source>
</evidence>
<evidence type="ECO:0000256" key="6">
    <source>
        <dbReference type="ARBA" id="ARBA00022833"/>
    </source>
</evidence>
<protein>
    <submittedName>
        <fullName evidence="11">Insulinase family protein</fullName>
    </submittedName>
</protein>
<dbReference type="RefSeq" id="WP_405340811.1">
    <property type="nucleotide sequence ID" value="NZ_JBANFI010000007.1"/>
</dbReference>
<evidence type="ECO:0000259" key="10">
    <source>
        <dbReference type="Pfam" id="PF05193"/>
    </source>
</evidence>
<evidence type="ECO:0000313" key="12">
    <source>
        <dbReference type="Proteomes" id="UP001621714"/>
    </source>
</evidence>
<reference evidence="11 12" key="1">
    <citation type="submission" date="2024-02" db="EMBL/GenBank/DDBJ databases">
        <title>Marinospirillum sp. MEB 164 isolated from Lonar lake sediment.</title>
        <authorList>
            <person name="Joshi A."/>
            <person name="Thite S."/>
        </authorList>
    </citation>
    <scope>NUCLEOTIDE SEQUENCE [LARGE SCALE GENOMIC DNA]</scope>
    <source>
        <strain evidence="11 12">MEB164</strain>
    </source>
</reference>
<evidence type="ECO:0000256" key="3">
    <source>
        <dbReference type="ARBA" id="ARBA00022670"/>
    </source>
</evidence>
<keyword evidence="7" id="KW-0482">Metalloprotease</keyword>
<evidence type="ECO:0000259" key="9">
    <source>
        <dbReference type="Pfam" id="PF00675"/>
    </source>
</evidence>
<keyword evidence="12" id="KW-1185">Reference proteome</keyword>
<dbReference type="InterPro" id="IPR050626">
    <property type="entry name" value="Peptidase_M16"/>
</dbReference>
<dbReference type="InterPro" id="IPR011249">
    <property type="entry name" value="Metalloenz_LuxS/M16"/>
</dbReference>
<comment type="cofactor">
    <cofactor evidence="1">
        <name>Zn(2+)</name>
        <dbReference type="ChEBI" id="CHEBI:29105"/>
    </cofactor>
</comment>
<dbReference type="PANTHER" id="PTHR43690:SF17">
    <property type="entry name" value="PROTEIN YHJJ"/>
    <property type="match status" value="1"/>
</dbReference>
<keyword evidence="6" id="KW-0862">Zinc</keyword>
<keyword evidence="3" id="KW-0645">Protease</keyword>
<dbReference type="InterPro" id="IPR007863">
    <property type="entry name" value="Peptidase_M16_C"/>
</dbReference>
<dbReference type="EMBL" id="JBANFI010000007">
    <property type="protein sequence ID" value="MFK7161627.1"/>
    <property type="molecule type" value="Genomic_DNA"/>
</dbReference>
<name>A0ABW8PZA6_9GAMM</name>
<proteinExistence type="inferred from homology"/>
<evidence type="ECO:0000313" key="11">
    <source>
        <dbReference type="EMBL" id="MFK7161627.1"/>
    </source>
</evidence>
<dbReference type="SUPFAM" id="SSF63411">
    <property type="entry name" value="LuxS/MPP-like metallohydrolase"/>
    <property type="match status" value="4"/>
</dbReference>
<accession>A0ABW8PZA6</accession>
<dbReference type="Proteomes" id="UP001621714">
    <property type="component" value="Unassembled WGS sequence"/>
</dbReference>
<feature type="domain" description="Peptidase M16 C-terminal" evidence="10">
    <location>
        <begin position="220"/>
        <end position="408"/>
    </location>
</feature>
<dbReference type="PANTHER" id="PTHR43690">
    <property type="entry name" value="NARDILYSIN"/>
    <property type="match status" value="1"/>
</dbReference>
<dbReference type="Pfam" id="PF00675">
    <property type="entry name" value="Peptidase_M16"/>
    <property type="match status" value="1"/>
</dbReference>
<keyword evidence="5" id="KW-0378">Hydrolase</keyword>
<evidence type="ECO:0000256" key="8">
    <source>
        <dbReference type="RuleBase" id="RU004447"/>
    </source>
</evidence>
<sequence length="958" mass="106061">MKWNPSFDHKKTAKGMVHIILLLLLLSQFMGCVASSSHSTRVEEALPDHPALVRHTLASGTEMWILPRAGEAVELRLVVNAGSVHEAPDQLGIAHLVEHMAFRGTAAYPAAEAQAELAAQGLNLGSHVNAATSFFNTTYRLSLPNAEALPVALHLMAQWANAITFDAEALAGEQLIVQEEWRLRQSGGTRINQQLDAVRYQGSLLAEREPIGDLTQVLGFDRDALLDFYQQWYRPERMTLILVGAVDVQQVIAQAEADFAAEQFTLSPAGAPLSNVDLAAFPAASAAPLVAAVLDPEQGQRFVQVMLQRPQPAPLTQVNGQFRDLIDQLWLEILTHRFNQRVEQGDLARGQTSPFGQLLTPDFQHYLLILHPQQGNYAQAVEVAAQELARLMQHPVLDEELHAAKQRLLHQRGDQARFAAAVPPARLADRLANAAVYQLPVLSEAQEFELTQQLLSGISAAHLQAALLELEAQAQVKLALIGPSSDAEPIAATDFAALWQQTLARPQSPWVMQQAAVASLPALVQAPLVQRRQLPALSTEGARTERLTLSNGMTLLWRQDPALDAQLHLDVRFPGGRSLEDEHGPAWVFWSMMLPEACGYGDISAADVARFARTHQLQVRPYVEELHHGFRASASPAQLEPLLQVLQLKMAAPRYCEAGLVRWRERLQQQQQQQHQPVEQSFAQQLQALAFESGHLMQPAALLQQLDALPLEQLAEQRERLFAQASAGRIGLASRPLPEQLQVRLPAWLAALHTSDAPAITWQDRGLRPVAQSMQASWPINLSPKTQVQIHYSQPTHWSAERQIALELLETWVHQRLQARLRQDLSGVYSFGMHHLLARDPEAYYLGRLNFSSAPERAEELIEAALQEIAQLRQTPPTAAEWRQAQETWRLGLAEREAQAAYWSAALAQTQTPAQEEQLALAAGQAAALSAERAHALLVEWLAGPVKIFQLTPRREEG</sequence>
<evidence type="ECO:0000256" key="2">
    <source>
        <dbReference type="ARBA" id="ARBA00007261"/>
    </source>
</evidence>
<evidence type="ECO:0000256" key="1">
    <source>
        <dbReference type="ARBA" id="ARBA00001947"/>
    </source>
</evidence>
<organism evidence="11 12">
    <name type="scientific">Marinospirillum alkalitolerans</name>
    <dbReference type="NCBI Taxonomy" id="3123374"/>
    <lineage>
        <taxon>Bacteria</taxon>
        <taxon>Pseudomonadati</taxon>
        <taxon>Pseudomonadota</taxon>
        <taxon>Gammaproteobacteria</taxon>
        <taxon>Oceanospirillales</taxon>
        <taxon>Oceanospirillaceae</taxon>
        <taxon>Marinospirillum</taxon>
    </lineage>
</organism>
<comment type="similarity">
    <text evidence="2 8">Belongs to the peptidase M16 family.</text>
</comment>
<dbReference type="Pfam" id="PF05193">
    <property type="entry name" value="Peptidase_M16_C"/>
    <property type="match status" value="2"/>
</dbReference>
<evidence type="ECO:0000256" key="5">
    <source>
        <dbReference type="ARBA" id="ARBA00022801"/>
    </source>
</evidence>
<dbReference type="InterPro" id="IPR001431">
    <property type="entry name" value="Pept_M16_Zn_BS"/>
</dbReference>
<dbReference type="InterPro" id="IPR011765">
    <property type="entry name" value="Pept_M16_N"/>
</dbReference>
<keyword evidence="4" id="KW-0479">Metal-binding</keyword>
<gene>
    <name evidence="11" type="ORF">V6U78_11325</name>
</gene>
<dbReference type="PROSITE" id="PS00143">
    <property type="entry name" value="INSULINASE"/>
    <property type="match status" value="1"/>
</dbReference>
<comment type="caution">
    <text evidence="11">The sequence shown here is derived from an EMBL/GenBank/DDBJ whole genome shotgun (WGS) entry which is preliminary data.</text>
</comment>
<dbReference type="Gene3D" id="3.30.830.10">
    <property type="entry name" value="Metalloenzyme, LuxS/M16 peptidase-like"/>
    <property type="match status" value="4"/>
</dbReference>
<feature type="domain" description="Peptidase M16 C-terminal" evidence="10">
    <location>
        <begin position="784"/>
        <end position="887"/>
    </location>
</feature>
<feature type="domain" description="Peptidase M16 N-terminal" evidence="9">
    <location>
        <begin position="71"/>
        <end position="181"/>
    </location>
</feature>
<evidence type="ECO:0000256" key="4">
    <source>
        <dbReference type="ARBA" id="ARBA00022723"/>
    </source>
</evidence>